<keyword evidence="10" id="KW-0804">Transcription</keyword>
<dbReference type="FunFam" id="1.10.10.440:FF:000006">
    <property type="entry name" value="Transcription elongation regulator 1 (CA150)"/>
    <property type="match status" value="1"/>
</dbReference>
<keyword evidence="20" id="KW-1185">Reference proteome</keyword>
<evidence type="ECO:0000256" key="8">
    <source>
        <dbReference type="ARBA" id="ARBA00023015"/>
    </source>
</evidence>
<evidence type="ECO:0000256" key="9">
    <source>
        <dbReference type="ARBA" id="ARBA00023054"/>
    </source>
</evidence>
<dbReference type="CDD" id="cd00201">
    <property type="entry name" value="WW"/>
    <property type="match status" value="3"/>
</dbReference>
<organism evidence="19 20">
    <name type="scientific">Scleropages formosus</name>
    <name type="common">Asian bonytongue</name>
    <name type="synonym">Osteoglossum formosum</name>
    <dbReference type="NCBI Taxonomy" id="113540"/>
    <lineage>
        <taxon>Eukaryota</taxon>
        <taxon>Metazoa</taxon>
        <taxon>Chordata</taxon>
        <taxon>Craniata</taxon>
        <taxon>Vertebrata</taxon>
        <taxon>Euteleostomi</taxon>
        <taxon>Actinopterygii</taxon>
        <taxon>Neopterygii</taxon>
        <taxon>Teleostei</taxon>
        <taxon>Osteoglossocephala</taxon>
        <taxon>Osteoglossomorpha</taxon>
        <taxon>Osteoglossiformes</taxon>
        <taxon>Osteoglossidae</taxon>
        <taxon>Scleropages</taxon>
    </lineage>
</organism>
<dbReference type="FunFam" id="1.10.10.440:FF:000001">
    <property type="entry name" value="Transcription elongation regulator 1 like"/>
    <property type="match status" value="1"/>
</dbReference>
<dbReference type="Gene3D" id="1.10.10.440">
    <property type="entry name" value="FF domain"/>
    <property type="match status" value="6"/>
</dbReference>
<evidence type="ECO:0000256" key="15">
    <source>
        <dbReference type="SAM" id="Coils"/>
    </source>
</evidence>
<dbReference type="GO" id="GO:0003712">
    <property type="term" value="F:transcription coregulator activity"/>
    <property type="evidence" value="ECO:0007669"/>
    <property type="project" value="TreeGrafter"/>
</dbReference>
<dbReference type="PANTHER" id="PTHR15377">
    <property type="entry name" value="TRANSCRIPTION ELONGATION REGULATOR 1"/>
    <property type="match status" value="1"/>
</dbReference>
<evidence type="ECO:0000256" key="5">
    <source>
        <dbReference type="ARBA" id="ARBA00022553"/>
    </source>
</evidence>
<evidence type="ECO:0000313" key="20">
    <source>
        <dbReference type="Proteomes" id="UP000694397"/>
    </source>
</evidence>
<protein>
    <recommendedName>
        <fullName evidence="12">Transcription elongation regulator 1</fullName>
    </recommendedName>
    <alternativeName>
        <fullName evidence="14">TATA box-binding protein-associated factor 2S</fullName>
    </alternativeName>
    <alternativeName>
        <fullName evidence="13">Transcription factor CA150</fullName>
    </alternativeName>
</protein>
<feature type="domain" description="WW" evidence="17">
    <location>
        <begin position="468"/>
        <end position="497"/>
    </location>
</feature>
<proteinExistence type="predicted"/>
<feature type="region of interest" description="Disordered" evidence="16">
    <location>
        <begin position="203"/>
        <end position="222"/>
    </location>
</feature>
<dbReference type="FunFam" id="2.20.70.10:FF:000010">
    <property type="entry name" value="Transcription elongation regulator 1 (CA150)"/>
    <property type="match status" value="1"/>
</dbReference>
<dbReference type="PANTHER" id="PTHR15377:SF7">
    <property type="entry name" value="TRANSCRIPTION ELONGATION REGULATOR 1"/>
    <property type="match status" value="1"/>
</dbReference>
<dbReference type="InterPro" id="IPR045148">
    <property type="entry name" value="TCRG1-like"/>
</dbReference>
<evidence type="ECO:0000256" key="16">
    <source>
        <dbReference type="SAM" id="MobiDB-lite"/>
    </source>
</evidence>
<feature type="domain" description="FF" evidence="18">
    <location>
        <begin position="932"/>
        <end position="997"/>
    </location>
</feature>
<feature type="domain" description="WW" evidence="17">
    <location>
        <begin position="134"/>
        <end position="167"/>
    </location>
</feature>
<dbReference type="Pfam" id="PF23517">
    <property type="entry name" value="WW_TCERG1"/>
    <property type="match status" value="1"/>
</dbReference>
<keyword evidence="6" id="KW-0677">Repeat</keyword>
<feature type="domain" description="FF" evidence="18">
    <location>
        <begin position="873"/>
        <end position="930"/>
    </location>
</feature>
<dbReference type="Proteomes" id="UP000694397">
    <property type="component" value="Chromosome 4"/>
</dbReference>
<dbReference type="Pfam" id="PF01846">
    <property type="entry name" value="FF"/>
    <property type="match status" value="6"/>
</dbReference>
<dbReference type="GeneTree" id="ENSGT00940000157770"/>
<evidence type="ECO:0000256" key="2">
    <source>
        <dbReference type="ARBA" id="ARBA00022481"/>
    </source>
</evidence>
<feature type="compositionally biased region" description="Pro residues" evidence="16">
    <location>
        <begin position="84"/>
        <end position="109"/>
    </location>
</feature>
<keyword evidence="2" id="KW-0488">Methylation</keyword>
<evidence type="ECO:0000259" key="17">
    <source>
        <dbReference type="PROSITE" id="PS50020"/>
    </source>
</evidence>
<evidence type="ECO:0000256" key="14">
    <source>
        <dbReference type="ARBA" id="ARBA00078981"/>
    </source>
</evidence>
<dbReference type="InterPro" id="IPR002713">
    <property type="entry name" value="FF_domain"/>
</dbReference>
<dbReference type="InterPro" id="IPR057565">
    <property type="entry name" value="WW_TCRG1_3rd"/>
</dbReference>
<evidence type="ECO:0000313" key="19">
    <source>
        <dbReference type="Ensembl" id="ENSSFOP00015036624.1"/>
    </source>
</evidence>
<keyword evidence="4" id="KW-1017">Isopeptide bond</keyword>
<dbReference type="PROSITE" id="PS50020">
    <property type="entry name" value="WW_DOMAIN_2"/>
    <property type="match status" value="3"/>
</dbReference>
<dbReference type="Pfam" id="PF00397">
    <property type="entry name" value="WW"/>
    <property type="match status" value="2"/>
</dbReference>
<feature type="region of interest" description="Disordered" evidence="16">
    <location>
        <begin position="542"/>
        <end position="564"/>
    </location>
</feature>
<feature type="region of interest" description="Disordered" evidence="16">
    <location>
        <begin position="791"/>
        <end position="815"/>
    </location>
</feature>
<keyword evidence="3" id="KW-0678">Repressor</keyword>
<dbReference type="InterPro" id="IPR001202">
    <property type="entry name" value="WW_dom"/>
</dbReference>
<evidence type="ECO:0000256" key="11">
    <source>
        <dbReference type="ARBA" id="ARBA00023242"/>
    </source>
</evidence>
<feature type="region of interest" description="Disordered" evidence="16">
    <location>
        <begin position="996"/>
        <end position="1018"/>
    </location>
</feature>
<dbReference type="FunFam" id="1.10.10.440:FF:000008">
    <property type="entry name" value="Transcription elongation regulator 1 (CA150)"/>
    <property type="match status" value="1"/>
</dbReference>
<feature type="domain" description="FF" evidence="18">
    <location>
        <begin position="644"/>
        <end position="699"/>
    </location>
</feature>
<dbReference type="Ensembl" id="ENSSFOT00015037018.2">
    <property type="protein sequence ID" value="ENSSFOP00015036624.1"/>
    <property type="gene ID" value="ENSSFOG00015023283.2"/>
</dbReference>
<feature type="domain" description="FF" evidence="18">
    <location>
        <begin position="711"/>
        <end position="766"/>
    </location>
</feature>
<comment type="subcellular location">
    <subcellularLocation>
        <location evidence="1">Nucleus</location>
    </subcellularLocation>
</comment>
<reference evidence="19" key="2">
    <citation type="submission" date="2025-08" db="UniProtKB">
        <authorList>
            <consortium name="Ensembl"/>
        </authorList>
    </citation>
    <scope>IDENTIFICATION</scope>
</reference>
<keyword evidence="8" id="KW-0805">Transcription regulation</keyword>
<dbReference type="SUPFAM" id="SSF51045">
    <property type="entry name" value="WW domain"/>
    <property type="match status" value="3"/>
</dbReference>
<dbReference type="FunFam" id="2.20.70.10:FF:000015">
    <property type="entry name" value="Transcription elongation regulator 1 (CA150)"/>
    <property type="match status" value="1"/>
</dbReference>
<dbReference type="InterPro" id="IPR036517">
    <property type="entry name" value="FF_domain_sf"/>
</dbReference>
<dbReference type="SMART" id="SM00456">
    <property type="entry name" value="WW"/>
    <property type="match status" value="3"/>
</dbReference>
<evidence type="ECO:0000256" key="1">
    <source>
        <dbReference type="ARBA" id="ARBA00004123"/>
    </source>
</evidence>
<evidence type="ECO:0000256" key="7">
    <source>
        <dbReference type="ARBA" id="ARBA00022843"/>
    </source>
</evidence>
<feature type="region of interest" description="Disordered" evidence="16">
    <location>
        <begin position="1"/>
        <end position="109"/>
    </location>
</feature>
<dbReference type="OrthoDB" id="63972at2759"/>
<evidence type="ECO:0000259" key="18">
    <source>
        <dbReference type="PROSITE" id="PS51676"/>
    </source>
</evidence>
<keyword evidence="11" id="KW-0539">Nucleus</keyword>
<evidence type="ECO:0000256" key="13">
    <source>
        <dbReference type="ARBA" id="ARBA00075955"/>
    </source>
</evidence>
<dbReference type="GO" id="GO:0070063">
    <property type="term" value="F:RNA polymerase binding"/>
    <property type="evidence" value="ECO:0007669"/>
    <property type="project" value="InterPro"/>
</dbReference>
<reference evidence="19 20" key="1">
    <citation type="submission" date="2019-04" db="EMBL/GenBank/DDBJ databases">
        <authorList>
            <consortium name="Wellcome Sanger Institute Data Sharing"/>
        </authorList>
    </citation>
    <scope>NUCLEOTIDE SEQUENCE [LARGE SCALE GENOMIC DNA]</scope>
</reference>
<evidence type="ECO:0000256" key="6">
    <source>
        <dbReference type="ARBA" id="ARBA00022737"/>
    </source>
</evidence>
<evidence type="ECO:0000256" key="10">
    <source>
        <dbReference type="ARBA" id="ARBA00023163"/>
    </source>
</evidence>
<feature type="domain" description="FF" evidence="18">
    <location>
        <begin position="816"/>
        <end position="872"/>
    </location>
</feature>
<feature type="region of interest" description="Disordered" evidence="16">
    <location>
        <begin position="400"/>
        <end position="433"/>
    </location>
</feature>
<dbReference type="FunFam" id="1.10.10.440:FF:000004">
    <property type="entry name" value="Transcription elongation regulator 1 like"/>
    <property type="match status" value="1"/>
</dbReference>
<dbReference type="InterPro" id="IPR036020">
    <property type="entry name" value="WW_dom_sf"/>
</dbReference>
<evidence type="ECO:0000256" key="4">
    <source>
        <dbReference type="ARBA" id="ARBA00022499"/>
    </source>
</evidence>
<keyword evidence="9 15" id="KW-0175">Coiled coil</keyword>
<feature type="compositionally biased region" description="Basic and acidic residues" evidence="16">
    <location>
        <begin position="400"/>
        <end position="419"/>
    </location>
</feature>
<keyword evidence="7" id="KW-0832">Ubl conjugation</keyword>
<keyword evidence="5" id="KW-0597">Phosphoprotein</keyword>
<dbReference type="FunFam" id="1.10.10.440:FF:000010">
    <property type="entry name" value="Transcription elongation regulator 1 (CA150)"/>
    <property type="match status" value="1"/>
</dbReference>
<feature type="coiled-coil region" evidence="15">
    <location>
        <begin position="631"/>
        <end position="662"/>
    </location>
</feature>
<gene>
    <name evidence="19" type="primary">TCERG1</name>
    <name evidence="19" type="synonym">tcerg1b</name>
</gene>
<evidence type="ECO:0000256" key="12">
    <source>
        <dbReference type="ARBA" id="ARBA00072019"/>
    </source>
</evidence>
<dbReference type="SUPFAM" id="SSF81698">
    <property type="entry name" value="FF domain"/>
    <property type="match status" value="5"/>
</dbReference>
<dbReference type="GO" id="GO:0005634">
    <property type="term" value="C:nucleus"/>
    <property type="evidence" value="ECO:0007669"/>
    <property type="project" value="UniProtKB-SubCell"/>
</dbReference>
<dbReference type="SMART" id="SM00441">
    <property type="entry name" value="FF"/>
    <property type="match status" value="6"/>
</dbReference>
<reference evidence="19" key="3">
    <citation type="submission" date="2025-09" db="UniProtKB">
        <authorList>
            <consortium name="Ensembl"/>
        </authorList>
    </citation>
    <scope>IDENTIFICATION</scope>
</reference>
<name>A0A8C9SP02_SCLFO</name>
<feature type="compositionally biased region" description="Basic and acidic residues" evidence="16">
    <location>
        <begin position="550"/>
        <end position="564"/>
    </location>
</feature>
<dbReference type="AlphaFoldDB" id="A0A8C9SP02"/>
<accession>A0A8C9SP02</accession>
<feature type="domain" description="FF" evidence="18">
    <location>
        <begin position="579"/>
        <end position="632"/>
    </location>
</feature>
<dbReference type="PROSITE" id="PS51676">
    <property type="entry name" value="FF"/>
    <property type="match status" value="6"/>
</dbReference>
<feature type="domain" description="WW" evidence="17">
    <location>
        <begin position="373"/>
        <end position="402"/>
    </location>
</feature>
<evidence type="ECO:0000256" key="3">
    <source>
        <dbReference type="ARBA" id="ARBA00022491"/>
    </source>
</evidence>
<feature type="compositionally biased region" description="Pro residues" evidence="16">
    <location>
        <begin position="41"/>
        <end position="77"/>
    </location>
</feature>
<dbReference type="PROSITE" id="PS01159">
    <property type="entry name" value="WW_DOMAIN_1"/>
    <property type="match status" value="1"/>
</dbReference>
<dbReference type="FunFam" id="1.10.10.440:FF:000005">
    <property type="entry name" value="Transcription elongation regulator 1 (CA150)"/>
    <property type="match status" value="1"/>
</dbReference>
<dbReference type="Gene3D" id="2.20.70.10">
    <property type="match status" value="3"/>
</dbReference>
<sequence>MGRSRRHPEAPVMADHAEEDGIGFSANGMEQQQALQFRTPAPQPSPVMRGPPPLLRPPPPPFGLMRGPPPPPRPPFGHPSFDPSMPPMPPPLGPPHLQRPPFMPPPMGSMPPPPGMMFPPGMPPVPTPGAPTLPPTEEIWVENKTPEGKVYYYNARTRESAWSKPEGVKVIQQSELNPLVATQAAAASPSSLPAASVAASSASSQAPSPTLSAIPTSTSISTPPVSQALTSTAALEMNPVVTTPSSAGVNSVAAVSVSTVTATVTPVQAMPPPQLLPASLPAALPHAVPQPAATISAFPPVVVPPFRLPLPGMHIPLPGVAMMQIVSSPFLKTVAPNKNGMLSGMAPPLVPMMHPQLAITATPAALAGTLPLPEWSEYKTADGKTYYYNNRTLESTWDRPLELKEKDKDTEKNKDRLEESEPMDMENEVPQVEPPKVVKEEPKEEEMTEEEIAAQKAKPVATNPIPGTPWCIVWTGDDRVFFYNPTTRLSMWDRPEELVGRADVDKSIQDPPHKKGLEGSHKLGISKEELVAAAEEALEDEPIKAKKRKKEEAKEADSEKETAMDAEIKAARDRAIVPLESRAKQFRDMLLERGVSAFSTWEKELHKIVFDPRYLLLNPKERKQVFDQYVKTRAEEERKEKKNKLMQAKEDFRKMMEEARLNARTTFSEFASKHAKDLRFKAIEKMKDREAIFIEFMIALRKKEKEDSKNRGEKVKQDFFELLAEHHVEGQLRWSKVKDKLESDHRYKAVESSAMREELYKQYVEKLAKNVDSEKEKELERQARIEASLRERQREVQKARSEQTKEIDREREQHKREEAIQHFKALMSDMVRSSDATWSDTRRNLRKDHRWESASLLERDEKEKLFNEHVEALAKKKKEHFRQLLDETTLITLTTTWKEVKKVIKEDPRCIKFSSSDRKKQREFEDYIKDKYITAKADFRTLLKETKFITYRSRKLIQESEQHLRDIEKILQNDKRYLVLDCVPEERQKLIMSYIEDLERRGPPPPPTASEPTRRSTK</sequence>
<dbReference type="FunFam" id="2.20.70.10:FF:000016">
    <property type="entry name" value="Transcription elongation regulator 1 (CA150)"/>
    <property type="match status" value="1"/>
</dbReference>